<sequence length="1131" mass="122504">MSASSASPHENMGTSAPHFTLFFVSYHLNLINMESEEPASNNNPNNPSPRISRLKCSVNNLYQHIRHPHKLKFPKKYKHKQPSHPPPARDPLSDYVLVDSDTTLTSDASSSSSSDTTVEDTRSLTIPTPVHTLRRISDQDSLSRRWYTINSVREPVPRVSNVAIDARIFTVLSPRMHASRVFPTTTVKAICAPARRDAKYEDTADVDEASIELMVLASVSLDLFVEDVTVTLQTAAAGSTEVEEFLVLASIYLKPIAEIATDQDLPASTSTTAFDLEWETFGSIDAESIFQEDPIFILASASEMETLDSDISLAAPVDEESAKSDTGDHVPEPAPIDVRAEPLPTSTSAPELRTSKYTTMVRPLATPVTHFAATKWETREGKDPRQAGIVQNAASAVTGMVPPPPPPGMPAPPPPPPGMLAPPPPHSGMPPPPPGMPVPPPPPPGMPAPPGFLAPPDITKQCPTCATTCLKCASVPAAGGPPPPPPPPGPPPPPLIIPSRNKSADSDGPTDVAAAIRARAAKCADGNMGLKAVEKTEEDDDDAPPTDIAAAIRARAAKCSDGSMGLKRIIVDKNNPDNMKVTDIASEIKQRFLKKGGSGLRNTGLVKEASNENDPACLAEFKTFWRDGGRGKMKATDTVVKDSSCKGKVVGADDDSLGGGVSRASESNVGSTEEGEDDHVSRRMVQLRRTRSTPVTRSELSEQPAQDREEDYTGTRMVALKRRSDVADQDATTTGEEDEEDDHISRRMVTLKPTVKPRNVDDSSFESEQEDTTAHRMVTLKGRPDIADKADGTAAEDTEDEDDHISRRMVMLKSVVKPVILRPSSDSRHDDQPQRAFALRPRSKDETILDEDASEDDGGDHTTRRMVALKPAKPREVDDSSDQEEDDQPRHAFQLKSRSLDTADLDQEEVEAAVDFKAGLKRVQKDDTDKQSNQEGDFKVRARDLVQGLKKMQSPRDQRAFGKDVTNIATGDMRSVLSDKRRAHIDDAADKENADVASDCKVSPVSQTIAASTKRLRLRNPPATESTSNPFKALVKKFKIPELPPSSGATTKMQRDLAALRHMGRVGKGSTVLANSRVFGGTADANAGAEDYEGGMSLHCVELLERMRMRKNQEEDVDASASVSVVIDEVD</sequence>
<feature type="compositionally biased region" description="Basic and acidic residues" evidence="1">
    <location>
        <begin position="782"/>
        <end position="791"/>
    </location>
</feature>
<dbReference type="EMBL" id="SGPM01000130">
    <property type="protein sequence ID" value="THH29293.1"/>
    <property type="molecule type" value="Genomic_DNA"/>
</dbReference>
<feature type="region of interest" description="Disordered" evidence="1">
    <location>
        <begin position="69"/>
        <end position="125"/>
    </location>
</feature>
<keyword evidence="3" id="KW-1185">Reference proteome</keyword>
<feature type="region of interest" description="Disordered" evidence="1">
    <location>
        <begin position="478"/>
        <end position="510"/>
    </location>
</feature>
<dbReference type="AlphaFoldDB" id="A0A4V3XII1"/>
<gene>
    <name evidence="2" type="ORF">EUX98_g4879</name>
</gene>
<comment type="caution">
    <text evidence="2">The sequence shown here is derived from an EMBL/GenBank/DDBJ whole genome shotgun (WGS) entry which is preliminary data.</text>
</comment>
<feature type="compositionally biased region" description="Pro residues" evidence="1">
    <location>
        <begin position="479"/>
        <end position="496"/>
    </location>
</feature>
<feature type="compositionally biased region" description="Pro residues" evidence="1">
    <location>
        <begin position="401"/>
        <end position="449"/>
    </location>
</feature>
<proteinExistence type="predicted"/>
<name>A0A4V3XII1_9APHY</name>
<feature type="compositionally biased region" description="Acidic residues" evidence="1">
    <location>
        <begin position="848"/>
        <end position="858"/>
    </location>
</feature>
<feature type="compositionally biased region" description="Basic and acidic residues" evidence="1">
    <location>
        <begin position="320"/>
        <end position="331"/>
    </location>
</feature>
<feature type="compositionally biased region" description="Acidic residues" evidence="1">
    <location>
        <begin position="794"/>
        <end position="803"/>
    </location>
</feature>
<evidence type="ECO:0000313" key="2">
    <source>
        <dbReference type="EMBL" id="THH29293.1"/>
    </source>
</evidence>
<dbReference type="OrthoDB" id="2804270at2759"/>
<feature type="compositionally biased region" description="Low complexity" evidence="1">
    <location>
        <begin position="99"/>
        <end position="116"/>
    </location>
</feature>
<dbReference type="Proteomes" id="UP000308730">
    <property type="component" value="Unassembled WGS sequence"/>
</dbReference>
<feature type="region of interest" description="Disordered" evidence="1">
    <location>
        <begin position="318"/>
        <end position="351"/>
    </location>
</feature>
<protein>
    <submittedName>
        <fullName evidence="2">Uncharacterized protein</fullName>
    </submittedName>
</protein>
<feature type="compositionally biased region" description="Basic residues" evidence="1">
    <location>
        <begin position="69"/>
        <end position="82"/>
    </location>
</feature>
<feature type="compositionally biased region" description="Polar residues" evidence="1">
    <location>
        <begin position="692"/>
        <end position="704"/>
    </location>
</feature>
<evidence type="ECO:0000313" key="3">
    <source>
        <dbReference type="Proteomes" id="UP000308730"/>
    </source>
</evidence>
<feature type="region of interest" description="Disordered" evidence="1">
    <location>
        <begin position="630"/>
        <end position="906"/>
    </location>
</feature>
<reference evidence="2 3" key="1">
    <citation type="submission" date="2019-02" db="EMBL/GenBank/DDBJ databases">
        <title>Genome sequencing of the rare red list fungi Antrodiella citrinella (Flaviporus citrinellus).</title>
        <authorList>
            <person name="Buettner E."/>
            <person name="Kellner H."/>
        </authorList>
    </citation>
    <scope>NUCLEOTIDE SEQUENCE [LARGE SCALE GENOMIC DNA]</scope>
    <source>
        <strain evidence="2 3">DSM 108506</strain>
    </source>
</reference>
<accession>A0A4V3XII1</accession>
<organism evidence="2 3">
    <name type="scientific">Antrodiella citrinella</name>
    <dbReference type="NCBI Taxonomy" id="2447956"/>
    <lineage>
        <taxon>Eukaryota</taxon>
        <taxon>Fungi</taxon>
        <taxon>Dikarya</taxon>
        <taxon>Basidiomycota</taxon>
        <taxon>Agaricomycotina</taxon>
        <taxon>Agaricomycetes</taxon>
        <taxon>Polyporales</taxon>
        <taxon>Steccherinaceae</taxon>
        <taxon>Antrodiella</taxon>
    </lineage>
</organism>
<evidence type="ECO:0000256" key="1">
    <source>
        <dbReference type="SAM" id="MobiDB-lite"/>
    </source>
</evidence>
<feature type="region of interest" description="Disordered" evidence="1">
    <location>
        <begin position="397"/>
        <end position="449"/>
    </location>
</feature>